<evidence type="ECO:0008006" key="3">
    <source>
        <dbReference type="Google" id="ProtNLM"/>
    </source>
</evidence>
<protein>
    <recommendedName>
        <fullName evidence="3">TFIIB-type domain-containing protein</fullName>
    </recommendedName>
</protein>
<reference evidence="2" key="1">
    <citation type="submission" date="2017-03" db="EMBL/GenBank/DDBJ databases">
        <authorList>
            <person name="Herbold C."/>
        </authorList>
    </citation>
    <scope>NUCLEOTIDE SEQUENCE [LARGE SCALE GENOMIC DNA]</scope>
</reference>
<dbReference type="AlphaFoldDB" id="A0A2H1FEW1"/>
<keyword evidence="2" id="KW-1185">Reference proteome</keyword>
<name>A0A2H1FEW1_9ARCH</name>
<organism evidence="1 2">
    <name type="scientific">Candidatus Nitrosotalea okcheonensis</name>
    <dbReference type="NCBI Taxonomy" id="1903276"/>
    <lineage>
        <taxon>Archaea</taxon>
        <taxon>Nitrososphaerota</taxon>
        <taxon>Nitrososphaeria</taxon>
        <taxon>Nitrosotaleales</taxon>
        <taxon>Nitrosotaleaceae</taxon>
        <taxon>Nitrosotalea</taxon>
    </lineage>
</organism>
<sequence>MDDNKCPRCNKLGLCVMDDEVCCSKCGIVLGPDCHLQETTLSSKLNLYQIAEVGCKKVNLEFARHIHENKSDVSQISNVCVKLDLPIYVAQDINIVYQKLSKHKQQEKKTYSDLMKQHEINDKDTSTLKRSRPKGCTKAHIVAFAVHLSCRKYGLPRSDVQIIEAIKMNFGMKRTFTVLKTYSLNRVTAESLGIVCDYDKSNYYMRILLGKIRSKIGDGHLFNKIQRQAIENLSYITDTRENTRAQRALDLALEGAKLNVQV</sequence>
<evidence type="ECO:0000313" key="1">
    <source>
        <dbReference type="EMBL" id="SMH71312.1"/>
    </source>
</evidence>
<proteinExistence type="predicted"/>
<gene>
    <name evidence="1" type="ORF">NCS_11119</name>
</gene>
<dbReference type="Gene3D" id="1.10.472.170">
    <property type="match status" value="1"/>
</dbReference>
<dbReference type="EMBL" id="LT841358">
    <property type="protein sequence ID" value="SMH71312.1"/>
    <property type="molecule type" value="Genomic_DNA"/>
</dbReference>
<accession>A0A2H1FEW1</accession>
<dbReference type="Proteomes" id="UP000230607">
    <property type="component" value="Chromosome 1"/>
</dbReference>
<evidence type="ECO:0000313" key="2">
    <source>
        <dbReference type="Proteomes" id="UP000230607"/>
    </source>
</evidence>